<evidence type="ECO:0000256" key="5">
    <source>
        <dbReference type="ARBA" id="ARBA00022741"/>
    </source>
</evidence>
<dbReference type="Gene3D" id="3.40.50.300">
    <property type="entry name" value="P-loop containing nucleotide triphosphate hydrolases"/>
    <property type="match status" value="1"/>
</dbReference>
<dbReference type="SMART" id="SM00382">
    <property type="entry name" value="AAA"/>
    <property type="match status" value="1"/>
</dbReference>
<evidence type="ECO:0000256" key="4">
    <source>
        <dbReference type="ARBA" id="ARBA00022692"/>
    </source>
</evidence>
<dbReference type="SUPFAM" id="SSF90123">
    <property type="entry name" value="ABC transporter transmembrane region"/>
    <property type="match status" value="1"/>
</dbReference>
<dbReference type="SUPFAM" id="SSF52540">
    <property type="entry name" value="P-loop containing nucleoside triphosphate hydrolases"/>
    <property type="match status" value="1"/>
</dbReference>
<evidence type="ECO:0000259" key="10">
    <source>
        <dbReference type="PROSITE" id="PS50893"/>
    </source>
</evidence>
<feature type="transmembrane region" description="Helical" evidence="9">
    <location>
        <begin position="262"/>
        <end position="282"/>
    </location>
</feature>
<dbReference type="GO" id="GO:0016887">
    <property type="term" value="F:ATP hydrolysis activity"/>
    <property type="evidence" value="ECO:0007669"/>
    <property type="project" value="InterPro"/>
</dbReference>
<comment type="subcellular location">
    <subcellularLocation>
        <location evidence="1">Cell membrane</location>
        <topology evidence="1">Multi-pass membrane protein</topology>
    </subcellularLocation>
</comment>
<dbReference type="PROSITE" id="PS00211">
    <property type="entry name" value="ABC_TRANSPORTER_1"/>
    <property type="match status" value="1"/>
</dbReference>
<evidence type="ECO:0000259" key="11">
    <source>
        <dbReference type="PROSITE" id="PS50929"/>
    </source>
</evidence>
<keyword evidence="5" id="KW-0547">Nucleotide-binding</keyword>
<organism evidence="12 13">
    <name type="scientific">Candidatus Daviesbacteria bacterium GW2011_GWA2_38_24</name>
    <dbReference type="NCBI Taxonomy" id="1618422"/>
    <lineage>
        <taxon>Bacteria</taxon>
        <taxon>Candidatus Daviesiibacteriota</taxon>
    </lineage>
</organism>
<reference evidence="12 13" key="1">
    <citation type="journal article" date="2015" name="Nature">
        <title>rRNA introns, odd ribosomes, and small enigmatic genomes across a large radiation of phyla.</title>
        <authorList>
            <person name="Brown C.T."/>
            <person name="Hug L.A."/>
            <person name="Thomas B.C."/>
            <person name="Sharon I."/>
            <person name="Castelle C.J."/>
            <person name="Singh A."/>
            <person name="Wilkins M.J."/>
            <person name="Williams K.H."/>
            <person name="Banfield J.F."/>
        </authorList>
    </citation>
    <scope>NUCLEOTIDE SEQUENCE [LARGE SCALE GENOMIC DNA]</scope>
</reference>
<evidence type="ECO:0000256" key="1">
    <source>
        <dbReference type="ARBA" id="ARBA00004651"/>
    </source>
</evidence>
<dbReference type="EMBL" id="LBUP01000001">
    <property type="protein sequence ID" value="KKQ67092.1"/>
    <property type="molecule type" value="Genomic_DNA"/>
</dbReference>
<keyword evidence="6 12" id="KW-0067">ATP-binding</keyword>
<dbReference type="InterPro" id="IPR027417">
    <property type="entry name" value="P-loop_NTPase"/>
</dbReference>
<feature type="domain" description="ABC transmembrane type-1" evidence="11">
    <location>
        <begin position="33"/>
        <end position="324"/>
    </location>
</feature>
<dbReference type="InterPro" id="IPR036640">
    <property type="entry name" value="ABC1_TM_sf"/>
</dbReference>
<comment type="caution">
    <text evidence="12">The sequence shown here is derived from an EMBL/GenBank/DDBJ whole genome shotgun (WGS) entry which is preliminary data.</text>
</comment>
<dbReference type="PANTHER" id="PTHR43394">
    <property type="entry name" value="ATP-DEPENDENT PERMEASE MDL1, MITOCHONDRIAL"/>
    <property type="match status" value="1"/>
</dbReference>
<name>A0A0G0JJV9_9BACT</name>
<dbReference type="GO" id="GO:0005524">
    <property type="term" value="F:ATP binding"/>
    <property type="evidence" value="ECO:0007669"/>
    <property type="project" value="UniProtKB-KW"/>
</dbReference>
<dbReference type="InterPro" id="IPR003593">
    <property type="entry name" value="AAA+_ATPase"/>
</dbReference>
<dbReference type="InterPro" id="IPR039421">
    <property type="entry name" value="Type_1_exporter"/>
</dbReference>
<dbReference type="InterPro" id="IPR003439">
    <property type="entry name" value="ABC_transporter-like_ATP-bd"/>
</dbReference>
<dbReference type="Gene3D" id="1.20.1560.10">
    <property type="entry name" value="ABC transporter type 1, transmembrane domain"/>
    <property type="match status" value="1"/>
</dbReference>
<dbReference type="GO" id="GO:0005886">
    <property type="term" value="C:plasma membrane"/>
    <property type="evidence" value="ECO:0007669"/>
    <property type="project" value="UniProtKB-SubCell"/>
</dbReference>
<feature type="transmembrane region" description="Helical" evidence="9">
    <location>
        <begin position="32"/>
        <end position="57"/>
    </location>
</feature>
<feature type="transmembrane region" description="Helical" evidence="9">
    <location>
        <begin position="69"/>
        <end position="90"/>
    </location>
</feature>
<evidence type="ECO:0000256" key="9">
    <source>
        <dbReference type="SAM" id="Phobius"/>
    </source>
</evidence>
<evidence type="ECO:0000256" key="6">
    <source>
        <dbReference type="ARBA" id="ARBA00022840"/>
    </source>
</evidence>
<evidence type="ECO:0000313" key="12">
    <source>
        <dbReference type="EMBL" id="KKQ67092.1"/>
    </source>
</evidence>
<proteinExistence type="predicted"/>
<feature type="transmembrane region" description="Helical" evidence="9">
    <location>
        <begin position="288"/>
        <end position="305"/>
    </location>
</feature>
<keyword evidence="3" id="KW-1003">Cell membrane</keyword>
<dbReference type="GO" id="GO:0015421">
    <property type="term" value="F:ABC-type oligopeptide transporter activity"/>
    <property type="evidence" value="ECO:0007669"/>
    <property type="project" value="TreeGrafter"/>
</dbReference>
<dbReference type="InterPro" id="IPR011527">
    <property type="entry name" value="ABC1_TM_dom"/>
</dbReference>
<protein>
    <submittedName>
        <fullName evidence="12">ABC transporter, ATP-binding/permease protein</fullName>
    </submittedName>
</protein>
<dbReference type="PROSITE" id="PS50893">
    <property type="entry name" value="ABC_TRANSPORTER_2"/>
    <property type="match status" value="1"/>
</dbReference>
<dbReference type="Proteomes" id="UP000034235">
    <property type="component" value="Unassembled WGS sequence"/>
</dbReference>
<feature type="domain" description="ABC transporter" evidence="10">
    <location>
        <begin position="359"/>
        <end position="597"/>
    </location>
</feature>
<dbReference type="FunFam" id="3.40.50.300:FF:000221">
    <property type="entry name" value="Multidrug ABC transporter ATP-binding protein"/>
    <property type="match status" value="1"/>
</dbReference>
<dbReference type="PROSITE" id="PS50929">
    <property type="entry name" value="ABC_TM1F"/>
    <property type="match status" value="1"/>
</dbReference>
<dbReference type="AlphaFoldDB" id="A0A0G0JJV9"/>
<dbReference type="InterPro" id="IPR017871">
    <property type="entry name" value="ABC_transporter-like_CS"/>
</dbReference>
<evidence type="ECO:0000256" key="2">
    <source>
        <dbReference type="ARBA" id="ARBA00022448"/>
    </source>
</evidence>
<evidence type="ECO:0000256" key="7">
    <source>
        <dbReference type="ARBA" id="ARBA00022989"/>
    </source>
</evidence>
<evidence type="ECO:0000256" key="3">
    <source>
        <dbReference type="ARBA" id="ARBA00022475"/>
    </source>
</evidence>
<dbReference type="PANTHER" id="PTHR43394:SF1">
    <property type="entry name" value="ATP-BINDING CASSETTE SUB-FAMILY B MEMBER 10, MITOCHONDRIAL"/>
    <property type="match status" value="1"/>
</dbReference>
<gene>
    <name evidence="12" type="ORF">US86_C0001G0019</name>
</gene>
<keyword evidence="7 9" id="KW-1133">Transmembrane helix</keyword>
<dbReference type="PATRIC" id="fig|1618422.5.peg.20"/>
<feature type="transmembrane region" description="Helical" evidence="9">
    <location>
        <begin position="162"/>
        <end position="193"/>
    </location>
</feature>
<keyword evidence="2" id="KW-0813">Transport</keyword>
<accession>A0A0G0JJV9</accession>
<keyword evidence="8 9" id="KW-0472">Membrane</keyword>
<dbReference type="Pfam" id="PF00005">
    <property type="entry name" value="ABC_tran"/>
    <property type="match status" value="1"/>
</dbReference>
<evidence type="ECO:0000313" key="13">
    <source>
        <dbReference type="Proteomes" id="UP000034235"/>
    </source>
</evidence>
<evidence type="ECO:0000256" key="8">
    <source>
        <dbReference type="ARBA" id="ARBA00023136"/>
    </source>
</evidence>
<sequence>MKIRQSTKVVRQTLKNLKKMLGLAWEMDKKLVIGYFLSGAFAAITAILASLTLKYLIDSLIQDNITTREIPLLVIIILGARYLVTFISNITNWTLQNMYFDTLMRYKLQNFIAYKFYSRLSALDIAHLEDPVSQNLITKARDSMLWRLPDMLRNFSYFLSNIVSGIASLFILLAFGWWVPVAVILTSLPFLYLRSRYGNVQWSFWGAGAEENRRLWYFTWLLSDPTAIREMRIFKSSGELLRKFKETQEYLFRLNKKPLDEYMGILTAPVVLEVMVLFIIASLKLPDVFTGILTVGSFALLINMIDNLNGQVGSAVINYGEMYTNSLFVDHYFDVLALPELIKDSGQPHVFKSIAPPKIEFRNVYFEYPNGHKVLDGVSFVIQPGENVAFVGENGAGKSTIIKLLCRFYDVTSGEILINDVNLKDIKLSHWYDFLGTLFQDFVQYHFTVQDNITLGNPSKHDHDVMKQAAIKSGAYDFIQSLPKGFDTLLGREFADGEELSGGQWQKLAIARAFYEGAPVLILDEPTSAIDAEAEYQIFNNLEKAYTTKTLILVSHRFSTVRNADRIFVVEGGKITESGTHAELLKVDGKYTKMFTLQAKGYQ</sequence>
<keyword evidence="4 9" id="KW-0812">Transmembrane</keyword>